<feature type="transmembrane region" description="Helical" evidence="1">
    <location>
        <begin position="201"/>
        <end position="224"/>
    </location>
</feature>
<feature type="transmembrane region" description="Helical" evidence="1">
    <location>
        <begin position="115"/>
        <end position="134"/>
    </location>
</feature>
<comment type="caution">
    <text evidence="2">The sequence shown here is derived from an EMBL/GenBank/DDBJ whole genome shotgun (WGS) entry which is preliminary data.</text>
</comment>
<feature type="transmembrane region" description="Helical" evidence="1">
    <location>
        <begin position="20"/>
        <end position="36"/>
    </location>
</feature>
<evidence type="ECO:0000256" key="1">
    <source>
        <dbReference type="SAM" id="Phobius"/>
    </source>
</evidence>
<keyword evidence="3" id="KW-1185">Reference proteome</keyword>
<protein>
    <submittedName>
        <fullName evidence="2">Membrane protein</fullName>
    </submittedName>
</protein>
<gene>
    <name evidence="2" type="ORF">AEA09_12315</name>
</gene>
<proteinExistence type="predicted"/>
<feature type="transmembrane region" description="Helical" evidence="1">
    <location>
        <begin position="231"/>
        <end position="255"/>
    </location>
</feature>
<keyword evidence="1" id="KW-0472">Membrane</keyword>
<keyword evidence="1" id="KW-0812">Transmembrane</keyword>
<organism evidence="2 3">
    <name type="scientific">Lysinibacillus contaminans</name>
    <dbReference type="NCBI Taxonomy" id="1293441"/>
    <lineage>
        <taxon>Bacteria</taxon>
        <taxon>Bacillati</taxon>
        <taxon>Bacillota</taxon>
        <taxon>Bacilli</taxon>
        <taxon>Bacillales</taxon>
        <taxon>Bacillaceae</taxon>
        <taxon>Lysinibacillus</taxon>
    </lineage>
</organism>
<feature type="transmembrane region" description="Helical" evidence="1">
    <location>
        <begin position="42"/>
        <end position="64"/>
    </location>
</feature>
<name>A0ABR5K2U6_9BACI</name>
<dbReference type="EMBL" id="LGRV01000003">
    <property type="protein sequence ID" value="KOS69260.1"/>
    <property type="molecule type" value="Genomic_DNA"/>
</dbReference>
<dbReference type="Pfam" id="PF11299">
    <property type="entry name" value="DUF3100"/>
    <property type="match status" value="1"/>
</dbReference>
<evidence type="ECO:0000313" key="2">
    <source>
        <dbReference type="EMBL" id="KOS69260.1"/>
    </source>
</evidence>
<dbReference type="InterPro" id="IPR021450">
    <property type="entry name" value="DUF3100"/>
</dbReference>
<sequence>MIYRIGVQKVQEKSFRSWKIHLFVLILVCFTEFIGIKTFNIGIGAIALFPMLYALIIGAIISLPSLKILKMKEMNVAANILGISFMLFVAKLAMLMGPSLPQIFEAGLSLGLQEVGHFAGTIVLGLPVALLLGMKREAIGATFSIDREPNLAIIAEKYGSDSPEGRGALGVYVCGTLFGALYLSVLASFMAQTGWFHPISLAMGAGVGSGSMMAAMVGALSVIFPDSATDIAVFAGAANLITTILGTYICVFFSLPVTNYLYNKFEPILGRRSKKDQAKNIGA</sequence>
<keyword evidence="1" id="KW-1133">Transmembrane helix</keyword>
<feature type="transmembrane region" description="Helical" evidence="1">
    <location>
        <begin position="169"/>
        <end position="189"/>
    </location>
</feature>
<accession>A0ABR5K2U6</accession>
<evidence type="ECO:0000313" key="3">
    <source>
        <dbReference type="Proteomes" id="UP000050668"/>
    </source>
</evidence>
<dbReference type="Proteomes" id="UP000050668">
    <property type="component" value="Unassembled WGS sequence"/>
</dbReference>
<feature type="transmembrane region" description="Helical" evidence="1">
    <location>
        <begin position="76"/>
        <end position="95"/>
    </location>
</feature>
<reference evidence="3" key="1">
    <citation type="submission" date="2015-07" db="EMBL/GenBank/DDBJ databases">
        <title>Fjat-14205 dsm 2895.</title>
        <authorList>
            <person name="Liu B."/>
            <person name="Wang J."/>
            <person name="Zhu Y."/>
            <person name="Liu G."/>
            <person name="Chen Q."/>
            <person name="Chen Z."/>
            <person name="Lan J."/>
            <person name="Che J."/>
            <person name="Ge C."/>
            <person name="Shi H."/>
            <person name="Pan Z."/>
            <person name="Liu X."/>
        </authorList>
    </citation>
    <scope>NUCLEOTIDE SEQUENCE [LARGE SCALE GENOMIC DNA]</scope>
    <source>
        <strain evidence="3">DSM 25560</strain>
    </source>
</reference>